<dbReference type="Proteomes" id="UP000472264">
    <property type="component" value="Chromosome 22"/>
</dbReference>
<organism evidence="1 2">
    <name type="scientific">Echeneis naucrates</name>
    <name type="common">Live sharksucker</name>
    <dbReference type="NCBI Taxonomy" id="173247"/>
    <lineage>
        <taxon>Eukaryota</taxon>
        <taxon>Metazoa</taxon>
        <taxon>Chordata</taxon>
        <taxon>Craniata</taxon>
        <taxon>Vertebrata</taxon>
        <taxon>Euteleostomi</taxon>
        <taxon>Actinopterygii</taxon>
        <taxon>Neopterygii</taxon>
        <taxon>Teleostei</taxon>
        <taxon>Neoteleostei</taxon>
        <taxon>Acanthomorphata</taxon>
        <taxon>Carangaria</taxon>
        <taxon>Carangiformes</taxon>
        <taxon>Echeneidae</taxon>
        <taxon>Echeneis</taxon>
    </lineage>
</organism>
<reference evidence="1" key="3">
    <citation type="submission" date="2025-09" db="UniProtKB">
        <authorList>
            <consortium name="Ensembl"/>
        </authorList>
    </citation>
    <scope>IDENTIFICATION</scope>
</reference>
<dbReference type="SUPFAM" id="SSF52047">
    <property type="entry name" value="RNI-like"/>
    <property type="match status" value="1"/>
</dbReference>
<dbReference type="OrthoDB" id="5859291at2759"/>
<dbReference type="CTD" id="27109"/>
<dbReference type="GeneID" id="115035540"/>
<reference evidence="1" key="1">
    <citation type="submission" date="2021-04" db="EMBL/GenBank/DDBJ databases">
        <authorList>
            <consortium name="Wellcome Sanger Institute Data Sharing"/>
        </authorList>
    </citation>
    <scope>NUCLEOTIDE SEQUENCE [LARGE SCALE GENOMIC DNA]</scope>
</reference>
<dbReference type="AlphaFoldDB" id="A0A665U1X6"/>
<dbReference type="RefSeq" id="XP_029349279.1">
    <property type="nucleotide sequence ID" value="XM_029493419.1"/>
</dbReference>
<dbReference type="FunCoup" id="A0A665U1X6">
    <property type="interactions" value="679"/>
</dbReference>
<sequence>MRLRRKQSGPLEERFSFQLRDMRLLSRAVQHAVKPKDSSRRLFWGWLNAVFNKVDYERIKAVGPDRAASEWLLRCGAKVRFQGFERWHQDYNGLPTGPLGRYKIQAIDATESCIMYKGFDHLEGLKYVEEIKFNKCIYIEDTCLERLSSLENLQASLYMMEVVSCGNVTDKGIIALHKLKNLEYLFLSDLPGIKDKQTTTDRLQTALPRLDIALDLD</sequence>
<accession>A0A665U1X6</accession>
<dbReference type="Ensembl" id="ENSENLT00000013886.1">
    <property type="protein sequence ID" value="ENSENLP00000013346.1"/>
    <property type="gene ID" value="ENSENLG00000006295.1"/>
</dbReference>
<dbReference type="InParanoid" id="A0A665U1X6"/>
<protein>
    <submittedName>
        <fullName evidence="1">Uncharacterized protein</fullName>
    </submittedName>
</protein>
<dbReference type="Gene3D" id="3.80.10.10">
    <property type="entry name" value="Ribonuclease Inhibitor"/>
    <property type="match status" value="1"/>
</dbReference>
<evidence type="ECO:0000313" key="1">
    <source>
        <dbReference type="Ensembl" id="ENSENLP00000013346.1"/>
    </source>
</evidence>
<evidence type="ECO:0000313" key="2">
    <source>
        <dbReference type="Proteomes" id="UP000472264"/>
    </source>
</evidence>
<dbReference type="InterPro" id="IPR032675">
    <property type="entry name" value="LRR_dom_sf"/>
</dbReference>
<proteinExistence type="predicted"/>
<keyword evidence="2" id="KW-1185">Reference proteome</keyword>
<dbReference type="OMA" id="IFDMLYV"/>
<gene>
    <name evidence="1" type="primary">dmac2l</name>
</gene>
<reference evidence="1" key="2">
    <citation type="submission" date="2025-08" db="UniProtKB">
        <authorList>
            <consortium name="Ensembl"/>
        </authorList>
    </citation>
    <scope>IDENTIFICATION</scope>
</reference>
<name>A0A665U1X6_ECHNA</name>